<gene>
    <name evidence="1" type="ORF">CEXT_341681</name>
</gene>
<reference evidence="1 2" key="1">
    <citation type="submission" date="2021-06" db="EMBL/GenBank/DDBJ databases">
        <title>Caerostris extrusa draft genome.</title>
        <authorList>
            <person name="Kono N."/>
            <person name="Arakawa K."/>
        </authorList>
    </citation>
    <scope>NUCLEOTIDE SEQUENCE [LARGE SCALE GENOMIC DNA]</scope>
</reference>
<dbReference type="EMBL" id="BPLR01004924">
    <property type="protein sequence ID" value="GIX98519.1"/>
    <property type="molecule type" value="Genomic_DNA"/>
</dbReference>
<keyword evidence="2" id="KW-1185">Reference proteome</keyword>
<proteinExistence type="predicted"/>
<accession>A0AAV4PRR6</accession>
<evidence type="ECO:0000313" key="2">
    <source>
        <dbReference type="Proteomes" id="UP001054945"/>
    </source>
</evidence>
<comment type="caution">
    <text evidence="1">The sequence shown here is derived from an EMBL/GenBank/DDBJ whole genome shotgun (WGS) entry which is preliminary data.</text>
</comment>
<organism evidence="1 2">
    <name type="scientific">Caerostris extrusa</name>
    <name type="common">Bark spider</name>
    <name type="synonym">Caerostris bankana</name>
    <dbReference type="NCBI Taxonomy" id="172846"/>
    <lineage>
        <taxon>Eukaryota</taxon>
        <taxon>Metazoa</taxon>
        <taxon>Ecdysozoa</taxon>
        <taxon>Arthropoda</taxon>
        <taxon>Chelicerata</taxon>
        <taxon>Arachnida</taxon>
        <taxon>Araneae</taxon>
        <taxon>Araneomorphae</taxon>
        <taxon>Entelegynae</taxon>
        <taxon>Araneoidea</taxon>
        <taxon>Araneidae</taxon>
        <taxon>Caerostris</taxon>
    </lineage>
</organism>
<protein>
    <submittedName>
        <fullName evidence="1">Uncharacterized protein</fullName>
    </submittedName>
</protein>
<sequence>MDQKTTPSYHSRITRTADELTESYLISVSSTIITVEVQSMQRTTLTSSERTHVLRPIKASSPPGNTCASLSPASKLIRSCCPRRVGT</sequence>
<dbReference type="Proteomes" id="UP001054945">
    <property type="component" value="Unassembled WGS sequence"/>
</dbReference>
<dbReference type="AlphaFoldDB" id="A0AAV4PRR6"/>
<evidence type="ECO:0000313" key="1">
    <source>
        <dbReference type="EMBL" id="GIX98519.1"/>
    </source>
</evidence>
<name>A0AAV4PRR6_CAEEX</name>